<dbReference type="Gramene" id="KVI04859">
    <property type="protein sequence ID" value="KVI04859"/>
    <property type="gene ID" value="Ccrd_016815"/>
</dbReference>
<dbReference type="PANTHER" id="PTHR13848">
    <property type="entry name" value="PROTEIN YIPPEE-LIKE CG15309-RELATED"/>
    <property type="match status" value="1"/>
</dbReference>
<dbReference type="Proteomes" id="UP000243975">
    <property type="component" value="Unassembled WGS sequence"/>
</dbReference>
<name>A0A103Y984_CYNCS</name>
<dbReference type="STRING" id="59895.A0A103Y984"/>
<evidence type="ECO:0000313" key="5">
    <source>
        <dbReference type="EMBL" id="KVI04859.1"/>
    </source>
</evidence>
<dbReference type="GO" id="GO:0046872">
    <property type="term" value="F:metal ion binding"/>
    <property type="evidence" value="ECO:0007669"/>
    <property type="project" value="UniProtKB-KW"/>
</dbReference>
<organism evidence="5 6">
    <name type="scientific">Cynara cardunculus var. scolymus</name>
    <name type="common">Globe artichoke</name>
    <name type="synonym">Cynara scolymus</name>
    <dbReference type="NCBI Taxonomy" id="59895"/>
    <lineage>
        <taxon>Eukaryota</taxon>
        <taxon>Viridiplantae</taxon>
        <taxon>Streptophyta</taxon>
        <taxon>Embryophyta</taxon>
        <taxon>Tracheophyta</taxon>
        <taxon>Spermatophyta</taxon>
        <taxon>Magnoliopsida</taxon>
        <taxon>eudicotyledons</taxon>
        <taxon>Gunneridae</taxon>
        <taxon>Pentapetalae</taxon>
        <taxon>asterids</taxon>
        <taxon>campanulids</taxon>
        <taxon>Asterales</taxon>
        <taxon>Asteraceae</taxon>
        <taxon>Carduoideae</taxon>
        <taxon>Cardueae</taxon>
        <taxon>Carduinae</taxon>
        <taxon>Cynara</taxon>
    </lineage>
</organism>
<feature type="domain" description="Yippee" evidence="4">
    <location>
        <begin position="52"/>
        <end position="160"/>
    </location>
</feature>
<evidence type="ECO:0000256" key="3">
    <source>
        <dbReference type="ARBA" id="ARBA00022833"/>
    </source>
</evidence>
<comment type="caution">
    <text evidence="5">The sequence shown here is derived from an EMBL/GenBank/DDBJ whole genome shotgun (WGS) entry which is preliminary data.</text>
</comment>
<dbReference type="PROSITE" id="PS51792">
    <property type="entry name" value="YIPPEE"/>
    <property type="match status" value="1"/>
</dbReference>
<keyword evidence="2" id="KW-0479">Metal-binding</keyword>
<dbReference type="InterPro" id="IPR034751">
    <property type="entry name" value="Yippee"/>
</dbReference>
<dbReference type="AlphaFoldDB" id="A0A103Y984"/>
<evidence type="ECO:0000256" key="2">
    <source>
        <dbReference type="ARBA" id="ARBA00022723"/>
    </source>
</evidence>
<keyword evidence="6" id="KW-1185">Reference proteome</keyword>
<feature type="non-terminal residue" evidence="5">
    <location>
        <position position="173"/>
    </location>
</feature>
<dbReference type="InterPro" id="IPR039058">
    <property type="entry name" value="Yippee_fam"/>
</dbReference>
<dbReference type="OMA" id="EACNTHI"/>
<dbReference type="InterPro" id="IPR004910">
    <property type="entry name" value="Yippee/Mis18/Cereblon"/>
</dbReference>
<evidence type="ECO:0000313" key="6">
    <source>
        <dbReference type="Proteomes" id="UP000243975"/>
    </source>
</evidence>
<keyword evidence="3" id="KW-0862">Zinc</keyword>
<evidence type="ECO:0000259" key="4">
    <source>
        <dbReference type="PROSITE" id="PS51792"/>
    </source>
</evidence>
<proteinExistence type="inferred from homology"/>
<sequence length="173" mass="19286">MMKMGSIIATKRLLGSDCVDLLLIESSQDCPSCSLFTSSSMGRLFLVTLEGKIYSCKHCKTHLALCDDIVSKSFHCKHGKAYLFSKVSNVTVGVKEDRLMMTGLHTVADIFCVKCGSIVGWTYNRHTSKHFNLELCRSNVTVRVKESRLTMTGLHTVVEIFCVKCGSIVSWTY</sequence>
<dbReference type="EMBL" id="LEKV01001904">
    <property type="protein sequence ID" value="KVI04859.1"/>
    <property type="molecule type" value="Genomic_DNA"/>
</dbReference>
<gene>
    <name evidence="5" type="ORF">Ccrd_016815</name>
</gene>
<protein>
    <submittedName>
        <fullName evidence="5">Yippee-like protein</fullName>
    </submittedName>
</protein>
<dbReference type="Pfam" id="PF03226">
    <property type="entry name" value="Yippee-Mis18"/>
    <property type="match status" value="1"/>
</dbReference>
<accession>A0A103Y984</accession>
<evidence type="ECO:0000256" key="1">
    <source>
        <dbReference type="ARBA" id="ARBA00005613"/>
    </source>
</evidence>
<comment type="similarity">
    <text evidence="1">Belongs to the yippee family.</text>
</comment>
<reference evidence="5 6" key="1">
    <citation type="journal article" date="2016" name="Sci. Rep.">
        <title>The genome sequence of the outbreeding globe artichoke constructed de novo incorporating a phase-aware low-pass sequencing strategy of F1 progeny.</title>
        <authorList>
            <person name="Scaglione D."/>
            <person name="Reyes-Chin-Wo S."/>
            <person name="Acquadro A."/>
            <person name="Froenicke L."/>
            <person name="Portis E."/>
            <person name="Beitel C."/>
            <person name="Tirone M."/>
            <person name="Mauro R."/>
            <person name="Lo Monaco A."/>
            <person name="Mauromicale G."/>
            <person name="Faccioli P."/>
            <person name="Cattivelli L."/>
            <person name="Rieseberg L."/>
            <person name="Michelmore R."/>
            <person name="Lanteri S."/>
        </authorList>
    </citation>
    <scope>NUCLEOTIDE SEQUENCE [LARGE SCALE GENOMIC DNA]</scope>
    <source>
        <strain evidence="5">2C</strain>
    </source>
</reference>